<feature type="transmembrane region" description="Helical" evidence="8">
    <location>
        <begin position="111"/>
        <end position="130"/>
    </location>
</feature>
<evidence type="ECO:0000256" key="4">
    <source>
        <dbReference type="ARBA" id="ARBA00022692"/>
    </source>
</evidence>
<evidence type="ECO:0000256" key="7">
    <source>
        <dbReference type="RuleBase" id="RU003376"/>
    </source>
</evidence>
<keyword evidence="5 8" id="KW-1133">Transmembrane helix</keyword>
<dbReference type="SUPFAM" id="SSF81452">
    <property type="entry name" value="Cytochrome c oxidase subunit III-like"/>
    <property type="match status" value="1"/>
</dbReference>
<evidence type="ECO:0000313" key="11">
    <source>
        <dbReference type="Proteomes" id="UP001060261"/>
    </source>
</evidence>
<dbReference type="Pfam" id="PF00510">
    <property type="entry name" value="COX3"/>
    <property type="match status" value="1"/>
</dbReference>
<dbReference type="Gene3D" id="1.20.120.80">
    <property type="entry name" value="Cytochrome c oxidase, subunit III, four-helix bundle"/>
    <property type="match status" value="1"/>
</dbReference>
<dbReference type="InterPro" id="IPR000298">
    <property type="entry name" value="Cyt_c_oxidase-like_su3"/>
</dbReference>
<name>A0ABY5YI46_9DEIO</name>
<evidence type="ECO:0000256" key="2">
    <source>
        <dbReference type="ARBA" id="ARBA00010581"/>
    </source>
</evidence>
<evidence type="ECO:0000259" key="9">
    <source>
        <dbReference type="PROSITE" id="PS50253"/>
    </source>
</evidence>
<feature type="transmembrane region" description="Helical" evidence="8">
    <location>
        <begin position="150"/>
        <end position="179"/>
    </location>
</feature>
<dbReference type="Proteomes" id="UP001060261">
    <property type="component" value="Chromosome"/>
</dbReference>
<reference evidence="10" key="1">
    <citation type="submission" date="2022-09" db="EMBL/GenBank/DDBJ databases">
        <title>genome sequence of Deinococcus rubellus.</title>
        <authorList>
            <person name="Srinivasan S."/>
        </authorList>
    </citation>
    <scope>NUCLEOTIDE SEQUENCE</scope>
    <source>
        <strain evidence="10">Ant6</strain>
    </source>
</reference>
<keyword evidence="6 8" id="KW-0472">Membrane</keyword>
<evidence type="ECO:0000256" key="1">
    <source>
        <dbReference type="ARBA" id="ARBA00004651"/>
    </source>
</evidence>
<proteinExistence type="inferred from homology"/>
<feature type="transmembrane region" description="Helical" evidence="8">
    <location>
        <begin position="88"/>
        <end position="104"/>
    </location>
</feature>
<organism evidence="10 11">
    <name type="scientific">Deinococcus rubellus</name>
    <dbReference type="NCBI Taxonomy" id="1889240"/>
    <lineage>
        <taxon>Bacteria</taxon>
        <taxon>Thermotogati</taxon>
        <taxon>Deinococcota</taxon>
        <taxon>Deinococci</taxon>
        <taxon>Deinococcales</taxon>
        <taxon>Deinococcaceae</taxon>
        <taxon>Deinococcus</taxon>
    </lineage>
</organism>
<evidence type="ECO:0000313" key="10">
    <source>
        <dbReference type="EMBL" id="UWX63777.1"/>
    </source>
</evidence>
<evidence type="ECO:0000256" key="8">
    <source>
        <dbReference type="SAM" id="Phobius"/>
    </source>
</evidence>
<comment type="subcellular location">
    <subcellularLocation>
        <location evidence="1 7">Cell membrane</location>
        <topology evidence="1 7">Multi-pass membrane protein</topology>
    </subcellularLocation>
</comment>
<keyword evidence="3" id="KW-1003">Cell membrane</keyword>
<sequence length="220" mass="23343">MTGPSVAGQSLSGPDYEPGPGGAVLPHFSDAHPPEYADASPQSNGFWGMVVFLATDTVMFTLLIVANIYLRRYSHGPGQSALDPGTTLWYSLGLWASSGTLILADRFKSRAALSGGLTLLTALLGLVFVYGQVQEYLGLIAKGATVDANLFFTGFYTVTGLHGLHVLLGAVALTILGILRLRGLIGPKRSGFAAGLGIYWHFVDAVWVVLFLVLYIWGGP</sequence>
<dbReference type="PANTHER" id="PTHR11403:SF2">
    <property type="entry name" value="CYTOCHROME BO(3) UBIQUINOL OXIDASE SUBUNIT 3"/>
    <property type="match status" value="1"/>
</dbReference>
<accession>A0ABY5YI46</accession>
<dbReference type="PANTHER" id="PTHR11403">
    <property type="entry name" value="CYTOCHROME C OXIDASE SUBUNIT III"/>
    <property type="match status" value="1"/>
</dbReference>
<dbReference type="InterPro" id="IPR013833">
    <property type="entry name" value="Cyt_c_oxidase_su3_a-hlx"/>
</dbReference>
<feature type="transmembrane region" description="Helical" evidence="8">
    <location>
        <begin position="191"/>
        <end position="217"/>
    </location>
</feature>
<dbReference type="InterPro" id="IPR035973">
    <property type="entry name" value="Cyt_c_oxidase_su3-like_sf"/>
</dbReference>
<evidence type="ECO:0000256" key="3">
    <source>
        <dbReference type="ARBA" id="ARBA00022475"/>
    </source>
</evidence>
<dbReference type="CDD" id="cd00386">
    <property type="entry name" value="Heme_Cu_Oxidase_III_like"/>
    <property type="match status" value="1"/>
</dbReference>
<dbReference type="EMBL" id="CP104213">
    <property type="protein sequence ID" value="UWX63777.1"/>
    <property type="molecule type" value="Genomic_DNA"/>
</dbReference>
<dbReference type="InterPro" id="IPR024791">
    <property type="entry name" value="Cyt_c/ubiquinol_Oxase_su3"/>
</dbReference>
<dbReference type="PROSITE" id="PS50253">
    <property type="entry name" value="COX3"/>
    <property type="match status" value="1"/>
</dbReference>
<comment type="similarity">
    <text evidence="2 7">Belongs to the cytochrome c oxidase subunit 3 family.</text>
</comment>
<evidence type="ECO:0000256" key="6">
    <source>
        <dbReference type="ARBA" id="ARBA00023136"/>
    </source>
</evidence>
<protein>
    <submittedName>
        <fullName evidence="10">Heme-copper oxidase subunit III</fullName>
    </submittedName>
</protein>
<feature type="transmembrane region" description="Helical" evidence="8">
    <location>
        <begin position="46"/>
        <end position="68"/>
    </location>
</feature>
<gene>
    <name evidence="10" type="ORF">N0D28_13735</name>
</gene>
<dbReference type="RefSeq" id="WP_260560057.1">
    <property type="nucleotide sequence ID" value="NZ_BAABEC010000074.1"/>
</dbReference>
<feature type="domain" description="Heme-copper oxidase subunit III family profile" evidence="9">
    <location>
        <begin position="47"/>
        <end position="219"/>
    </location>
</feature>
<evidence type="ECO:0000256" key="5">
    <source>
        <dbReference type="ARBA" id="ARBA00022989"/>
    </source>
</evidence>
<keyword evidence="11" id="KW-1185">Reference proteome</keyword>
<keyword evidence="4 7" id="KW-0812">Transmembrane</keyword>